<dbReference type="InterPro" id="IPR029787">
    <property type="entry name" value="Nucleotide_cyclase"/>
</dbReference>
<protein>
    <submittedName>
        <fullName evidence="5">EAL domain-containing protein</fullName>
    </submittedName>
</protein>
<dbReference type="InterPro" id="IPR000160">
    <property type="entry name" value="GGDEF_dom"/>
</dbReference>
<keyword evidence="2" id="KW-0812">Transmembrane</keyword>
<dbReference type="Gene3D" id="3.30.70.270">
    <property type="match status" value="1"/>
</dbReference>
<dbReference type="Gene3D" id="3.30.450.20">
    <property type="entry name" value="PAS domain"/>
    <property type="match status" value="2"/>
</dbReference>
<dbReference type="Pfam" id="PF00563">
    <property type="entry name" value="EAL"/>
    <property type="match status" value="1"/>
</dbReference>
<keyword evidence="2" id="KW-1133">Transmembrane helix</keyword>
<accession>A0ABT1C835</accession>
<dbReference type="InterPro" id="IPR001633">
    <property type="entry name" value="EAL_dom"/>
</dbReference>
<dbReference type="SUPFAM" id="SSF141868">
    <property type="entry name" value="EAL domain-like"/>
    <property type="match status" value="1"/>
</dbReference>
<dbReference type="SUPFAM" id="SSF55785">
    <property type="entry name" value="PYP-like sensor domain (PAS domain)"/>
    <property type="match status" value="1"/>
</dbReference>
<dbReference type="InterPro" id="IPR035919">
    <property type="entry name" value="EAL_sf"/>
</dbReference>
<dbReference type="Pfam" id="PF12860">
    <property type="entry name" value="PAS_7"/>
    <property type="match status" value="1"/>
</dbReference>
<feature type="coiled-coil region" evidence="1">
    <location>
        <begin position="386"/>
        <end position="417"/>
    </location>
</feature>
<keyword evidence="2" id="KW-0472">Membrane</keyword>
<feature type="domain" description="GGDEF" evidence="4">
    <location>
        <begin position="456"/>
        <end position="589"/>
    </location>
</feature>
<dbReference type="SMART" id="SM00052">
    <property type="entry name" value="EAL"/>
    <property type="match status" value="1"/>
</dbReference>
<evidence type="ECO:0000259" key="4">
    <source>
        <dbReference type="PROSITE" id="PS50887"/>
    </source>
</evidence>
<evidence type="ECO:0000313" key="6">
    <source>
        <dbReference type="Proteomes" id="UP001205906"/>
    </source>
</evidence>
<dbReference type="SUPFAM" id="SSF55073">
    <property type="entry name" value="Nucleotide cyclase"/>
    <property type="match status" value="1"/>
</dbReference>
<feature type="domain" description="EAL" evidence="3">
    <location>
        <begin position="598"/>
        <end position="848"/>
    </location>
</feature>
<name>A0ABT1C835_9HYPH</name>
<dbReference type="Pfam" id="PF00990">
    <property type="entry name" value="GGDEF"/>
    <property type="match status" value="1"/>
</dbReference>
<dbReference type="InterPro" id="IPR052155">
    <property type="entry name" value="Biofilm_reg_signaling"/>
</dbReference>
<sequence>MARSTAENSLARTATIIESTVNRQLLQIDSVLASLPDLFAAAGSNGAAASSETASRLLQGFNAQSLVFRDLVLLSPDGTVWASGRSRPLGQAIGIAPGAGDGERLGGRSRLMGPVRNPQTGEWSLYLVRPVSLSGNQPFWAAAEVPAARLTRLLLEAAGSPTLQIRLERPNKTLLASLPHDELAMGKQAAEPSDGSSSFSTTRTTLYDDVIVEVVADASVTMADWRQDQDRLLMLVSLAELLMLASAGGLLAALRRREQLEQERMRARRTLENAIDAMSDGFAMWDADDRLIMSNAKFRDLFLQTGELFVPGTSFEDMVRDAARDGRYHREDEADRDHWIGDLLNWHRKAEGSLEYRLADGRWLLAKERRTEAGEWVGIRTDITPLKQAQAALEAARLEAERAHREAEARNAVLIEQERQIRFLAHHDPLTGLTNRALFRTELDRMALASELGGSGTLALLYLDLDRFKEVNDTLGHPVGDMLLREVARRLEACVGESGLVARLGGDEFAIACLFAEPVFQSRRLGEKIVASLSRPFRLKGRPVTIGASVGIMIANKLAHDADTLLRMADMALYEAKGAGRGTCRFFDPAVETRLLHRHDLAQDLQQSILRQEIVVEYQPVFDLKTNAPVAFEALARWDHPERGRVSPADFVPLAEETGLIEEIGAYVLAQACLEASQMSVPLRIAVNLSPVQMRSDGIFTTVMDALKHSGMPPSRLELEITESALLADSDRVAQLLRRFHDEGIKIALDDFGTGYSALGYLRSFPFSKIKIDQSFVREMTTHPNSAAIVSTIVRLADQLGLDTTAEGVETEDQLTLVRAAGCREAQGFLLGHPRRRLSDFVMPGNEESNKIAPRLLG</sequence>
<dbReference type="NCBIfam" id="TIGR00254">
    <property type="entry name" value="GGDEF"/>
    <property type="match status" value="1"/>
</dbReference>
<gene>
    <name evidence="5" type="ORF">NGM99_14535</name>
</gene>
<dbReference type="Proteomes" id="UP001205906">
    <property type="component" value="Unassembled WGS sequence"/>
</dbReference>
<reference evidence="5 6" key="1">
    <citation type="submission" date="2022-06" db="EMBL/GenBank/DDBJ databases">
        <title>Mesorhizobium sp. strain RP14 Genome sequencing and assembly.</title>
        <authorList>
            <person name="Kim I."/>
        </authorList>
    </citation>
    <scope>NUCLEOTIDE SEQUENCE [LARGE SCALE GENOMIC DNA]</scope>
    <source>
        <strain evidence="6">RP14(2022)</strain>
    </source>
</reference>
<dbReference type="PROSITE" id="PS50887">
    <property type="entry name" value="GGDEF"/>
    <property type="match status" value="1"/>
</dbReference>
<dbReference type="PANTHER" id="PTHR44757:SF2">
    <property type="entry name" value="BIOFILM ARCHITECTURE MAINTENANCE PROTEIN MBAA"/>
    <property type="match status" value="1"/>
</dbReference>
<evidence type="ECO:0000256" key="2">
    <source>
        <dbReference type="SAM" id="Phobius"/>
    </source>
</evidence>
<feature type="coiled-coil region" evidence="1">
    <location>
        <begin position="250"/>
        <end position="277"/>
    </location>
</feature>
<feature type="transmembrane region" description="Helical" evidence="2">
    <location>
        <begin position="232"/>
        <end position="254"/>
    </location>
</feature>
<dbReference type="CDD" id="cd01948">
    <property type="entry name" value="EAL"/>
    <property type="match status" value="1"/>
</dbReference>
<evidence type="ECO:0000256" key="1">
    <source>
        <dbReference type="SAM" id="Coils"/>
    </source>
</evidence>
<dbReference type="SMART" id="SM00267">
    <property type="entry name" value="GGDEF"/>
    <property type="match status" value="1"/>
</dbReference>
<dbReference type="InterPro" id="IPR043128">
    <property type="entry name" value="Rev_trsase/Diguanyl_cyclase"/>
</dbReference>
<dbReference type="CDD" id="cd01949">
    <property type="entry name" value="GGDEF"/>
    <property type="match status" value="1"/>
</dbReference>
<evidence type="ECO:0000313" key="5">
    <source>
        <dbReference type="EMBL" id="MCO6050997.1"/>
    </source>
</evidence>
<dbReference type="EMBL" id="JAMXQS010000007">
    <property type="protein sequence ID" value="MCO6050997.1"/>
    <property type="molecule type" value="Genomic_DNA"/>
</dbReference>
<proteinExistence type="predicted"/>
<dbReference type="PANTHER" id="PTHR44757">
    <property type="entry name" value="DIGUANYLATE CYCLASE DGCP"/>
    <property type="match status" value="1"/>
</dbReference>
<organism evidence="5 6">
    <name type="scientific">Mesorhizobium liriopis</name>
    <dbReference type="NCBI Taxonomy" id="2953882"/>
    <lineage>
        <taxon>Bacteria</taxon>
        <taxon>Pseudomonadati</taxon>
        <taxon>Pseudomonadota</taxon>
        <taxon>Alphaproteobacteria</taxon>
        <taxon>Hyphomicrobiales</taxon>
        <taxon>Phyllobacteriaceae</taxon>
        <taxon>Mesorhizobium</taxon>
    </lineage>
</organism>
<dbReference type="PROSITE" id="PS50883">
    <property type="entry name" value="EAL"/>
    <property type="match status" value="1"/>
</dbReference>
<comment type="caution">
    <text evidence="5">The sequence shown here is derived from an EMBL/GenBank/DDBJ whole genome shotgun (WGS) entry which is preliminary data.</text>
</comment>
<keyword evidence="1" id="KW-0175">Coiled coil</keyword>
<evidence type="ECO:0000259" key="3">
    <source>
        <dbReference type="PROSITE" id="PS50883"/>
    </source>
</evidence>
<dbReference type="Gene3D" id="3.20.20.450">
    <property type="entry name" value="EAL domain"/>
    <property type="match status" value="1"/>
</dbReference>
<keyword evidence="6" id="KW-1185">Reference proteome</keyword>
<dbReference type="InterPro" id="IPR035965">
    <property type="entry name" value="PAS-like_dom_sf"/>
</dbReference>